<reference evidence="2 3" key="1">
    <citation type="journal article" date="2019" name="Mol. Biol. Evol.">
        <title>Blast fungal genomes show frequent chromosomal changes, gene gains and losses, and effector gene turnover.</title>
        <authorList>
            <person name="Gomez Luciano L.B."/>
            <person name="Jason Tsai I."/>
            <person name="Chuma I."/>
            <person name="Tosa Y."/>
            <person name="Chen Y.H."/>
            <person name="Li J.Y."/>
            <person name="Li M.Y."/>
            <person name="Jade Lu M.Y."/>
            <person name="Nakayashiki H."/>
            <person name="Li W.H."/>
        </authorList>
    </citation>
    <scope>NUCLEOTIDE SEQUENCE [LARGE SCALE GENOMIC DNA]</scope>
    <source>
        <strain evidence="2 3">NI907</strain>
    </source>
</reference>
<keyword evidence="1" id="KW-0732">Signal</keyword>
<accession>A0A6P8B3K7</accession>
<dbReference type="KEGG" id="pgri:PgNI_06653"/>
<reference evidence="3" key="3">
    <citation type="submission" date="2025-08" db="UniProtKB">
        <authorList>
            <consortium name="RefSeq"/>
        </authorList>
    </citation>
    <scope>IDENTIFICATION</scope>
    <source>
        <strain evidence="3">NI907</strain>
    </source>
</reference>
<protein>
    <submittedName>
        <fullName evidence="3">Uncharacterized protein</fullName>
    </submittedName>
</protein>
<sequence length="132" mass="14762">MRFNIIFAGALALFSTTESAGILSLPKWINKQIFIGEDRQGSLSVARGYEDHCDEYINAADYGYDLRDDPVEDAIDARYYNKHGYHIGDGPAEYSTWGGGKWGDGYTGPDDLFNDQAYYGPPGDIVEYHEDC</sequence>
<reference evidence="3" key="2">
    <citation type="submission" date="2019-10" db="EMBL/GenBank/DDBJ databases">
        <authorList>
            <consortium name="NCBI Genome Project"/>
        </authorList>
    </citation>
    <scope>NUCLEOTIDE SEQUENCE</scope>
    <source>
        <strain evidence="3">NI907</strain>
    </source>
</reference>
<dbReference type="GeneID" id="41961583"/>
<dbReference type="Proteomes" id="UP000515153">
    <property type="component" value="Chromosome I"/>
</dbReference>
<organism evidence="2 3">
    <name type="scientific">Pyricularia grisea</name>
    <name type="common">Crabgrass-specific blast fungus</name>
    <name type="synonym">Magnaporthe grisea</name>
    <dbReference type="NCBI Taxonomy" id="148305"/>
    <lineage>
        <taxon>Eukaryota</taxon>
        <taxon>Fungi</taxon>
        <taxon>Dikarya</taxon>
        <taxon>Ascomycota</taxon>
        <taxon>Pezizomycotina</taxon>
        <taxon>Sordariomycetes</taxon>
        <taxon>Sordariomycetidae</taxon>
        <taxon>Magnaporthales</taxon>
        <taxon>Pyriculariaceae</taxon>
        <taxon>Pyricularia</taxon>
    </lineage>
</organism>
<dbReference type="AlphaFoldDB" id="A0A6P8B3K7"/>
<feature type="signal peptide" evidence="1">
    <location>
        <begin position="1"/>
        <end position="19"/>
    </location>
</feature>
<dbReference type="RefSeq" id="XP_030981816.1">
    <property type="nucleotide sequence ID" value="XM_031126674.1"/>
</dbReference>
<feature type="chain" id="PRO_5028071830" evidence="1">
    <location>
        <begin position="20"/>
        <end position="132"/>
    </location>
</feature>
<evidence type="ECO:0000313" key="2">
    <source>
        <dbReference type="Proteomes" id="UP000515153"/>
    </source>
</evidence>
<gene>
    <name evidence="3" type="ORF">PgNI_06653</name>
</gene>
<name>A0A6P8B3K7_PYRGI</name>
<evidence type="ECO:0000256" key="1">
    <source>
        <dbReference type="SAM" id="SignalP"/>
    </source>
</evidence>
<evidence type="ECO:0000313" key="3">
    <source>
        <dbReference type="RefSeq" id="XP_030981816.1"/>
    </source>
</evidence>
<keyword evidence="2" id="KW-1185">Reference proteome</keyword>
<proteinExistence type="predicted"/>